<dbReference type="PANTHER" id="PTHR33538">
    <property type="entry name" value="PROTEIN GAMETE EXPRESSED 1"/>
    <property type="match status" value="1"/>
</dbReference>
<sequence length="168" mass="19247">MTDGQEFFVLGSWVMFAGCVVPPLKEKEKTPPRSMCVTFSIEISILWYTTTDAEQQGKLIHMVKSVFGLLASVQYLYAIFTYRDYAVLNHKMLLTLMDKINSMQGNKGVSSWDEDSDSEVNWLSWVDTELPEDVAMLEDPDYLLPEEVGENSSVTSSSTKRYNLRRRH</sequence>
<feature type="compositionally biased region" description="Polar residues" evidence="1">
    <location>
        <begin position="150"/>
        <end position="161"/>
    </location>
</feature>
<dbReference type="PANTHER" id="PTHR33538:SF2">
    <property type="entry name" value="PROTEIN GAMETE EXPRESSED 1"/>
    <property type="match status" value="1"/>
</dbReference>
<proteinExistence type="predicted"/>
<comment type="caution">
    <text evidence="3">The sequence shown here is derived from an EMBL/GenBank/DDBJ whole genome shotgun (WGS) entry which is preliminary data.</text>
</comment>
<name>A0AAV6W9A9_9LAMI</name>
<dbReference type="InterPro" id="IPR040346">
    <property type="entry name" value="GEX1/Brambleberry"/>
</dbReference>
<dbReference type="EMBL" id="WHWC01000018">
    <property type="protein sequence ID" value="KAG8365285.1"/>
    <property type="molecule type" value="Genomic_DNA"/>
</dbReference>
<evidence type="ECO:0000256" key="2">
    <source>
        <dbReference type="SAM" id="Phobius"/>
    </source>
</evidence>
<keyword evidence="2" id="KW-0812">Transmembrane</keyword>
<evidence type="ECO:0000313" key="4">
    <source>
        <dbReference type="Proteomes" id="UP000826271"/>
    </source>
</evidence>
<organism evidence="3 4">
    <name type="scientific">Buddleja alternifolia</name>
    <dbReference type="NCBI Taxonomy" id="168488"/>
    <lineage>
        <taxon>Eukaryota</taxon>
        <taxon>Viridiplantae</taxon>
        <taxon>Streptophyta</taxon>
        <taxon>Embryophyta</taxon>
        <taxon>Tracheophyta</taxon>
        <taxon>Spermatophyta</taxon>
        <taxon>Magnoliopsida</taxon>
        <taxon>eudicotyledons</taxon>
        <taxon>Gunneridae</taxon>
        <taxon>Pentapetalae</taxon>
        <taxon>asterids</taxon>
        <taxon>lamiids</taxon>
        <taxon>Lamiales</taxon>
        <taxon>Scrophulariaceae</taxon>
        <taxon>Buddlejeae</taxon>
        <taxon>Buddleja</taxon>
    </lineage>
</organism>
<keyword evidence="2" id="KW-0472">Membrane</keyword>
<keyword evidence="4" id="KW-1185">Reference proteome</keyword>
<accession>A0AAV6W9A9</accession>
<evidence type="ECO:0000256" key="1">
    <source>
        <dbReference type="SAM" id="MobiDB-lite"/>
    </source>
</evidence>
<keyword evidence="2" id="KW-1133">Transmembrane helix</keyword>
<dbReference type="Proteomes" id="UP000826271">
    <property type="component" value="Unassembled WGS sequence"/>
</dbReference>
<feature type="transmembrane region" description="Helical" evidence="2">
    <location>
        <begin position="6"/>
        <end position="24"/>
    </location>
</feature>
<reference evidence="3" key="1">
    <citation type="submission" date="2019-10" db="EMBL/GenBank/DDBJ databases">
        <authorList>
            <person name="Zhang R."/>
            <person name="Pan Y."/>
            <person name="Wang J."/>
            <person name="Ma R."/>
            <person name="Yu S."/>
        </authorList>
    </citation>
    <scope>NUCLEOTIDE SEQUENCE</scope>
    <source>
        <strain evidence="3">LA-IB0</strain>
        <tissue evidence="3">Leaf</tissue>
    </source>
</reference>
<feature type="region of interest" description="Disordered" evidence="1">
    <location>
        <begin position="148"/>
        <end position="168"/>
    </location>
</feature>
<protein>
    <submittedName>
        <fullName evidence="3">Uncharacterized protein</fullName>
    </submittedName>
</protein>
<gene>
    <name evidence="3" type="ORF">BUALT_Bualt18G0088600</name>
</gene>
<evidence type="ECO:0000313" key="3">
    <source>
        <dbReference type="EMBL" id="KAG8365285.1"/>
    </source>
</evidence>
<dbReference type="AlphaFoldDB" id="A0AAV6W9A9"/>